<dbReference type="InterPro" id="IPR057683">
    <property type="entry name" value="DUF7923"/>
</dbReference>
<evidence type="ECO:0000259" key="2">
    <source>
        <dbReference type="Pfam" id="PF25540"/>
    </source>
</evidence>
<accession>A0A8H3PKI6</accession>
<protein>
    <recommendedName>
        <fullName evidence="2">DUF7923 domain-containing protein</fullName>
    </recommendedName>
</protein>
<comment type="caution">
    <text evidence="3">The sequence shown here is derived from an EMBL/GenBank/DDBJ whole genome shotgun (WGS) entry which is preliminary data.</text>
</comment>
<organism evidence="3 4">
    <name type="scientific">Imshaugia aleurites</name>
    <dbReference type="NCBI Taxonomy" id="172621"/>
    <lineage>
        <taxon>Eukaryota</taxon>
        <taxon>Fungi</taxon>
        <taxon>Dikarya</taxon>
        <taxon>Ascomycota</taxon>
        <taxon>Pezizomycotina</taxon>
        <taxon>Lecanoromycetes</taxon>
        <taxon>OSLEUM clade</taxon>
        <taxon>Lecanoromycetidae</taxon>
        <taxon>Lecanorales</taxon>
        <taxon>Lecanorineae</taxon>
        <taxon>Parmeliaceae</taxon>
        <taxon>Imshaugia</taxon>
    </lineage>
</organism>
<dbReference type="EMBL" id="CAJPDT010000215">
    <property type="protein sequence ID" value="CAF9942710.1"/>
    <property type="molecule type" value="Genomic_DNA"/>
</dbReference>
<feature type="compositionally biased region" description="Polar residues" evidence="1">
    <location>
        <begin position="369"/>
        <end position="432"/>
    </location>
</feature>
<gene>
    <name evidence="3" type="ORF">IMSHALPRED_004475</name>
</gene>
<evidence type="ECO:0000313" key="3">
    <source>
        <dbReference type="EMBL" id="CAF9942710.1"/>
    </source>
</evidence>
<feature type="region of interest" description="Disordered" evidence="1">
    <location>
        <begin position="351"/>
        <end position="469"/>
    </location>
</feature>
<evidence type="ECO:0000256" key="1">
    <source>
        <dbReference type="SAM" id="MobiDB-lite"/>
    </source>
</evidence>
<dbReference type="OrthoDB" id="2270193at2759"/>
<evidence type="ECO:0000313" key="4">
    <source>
        <dbReference type="Proteomes" id="UP000664534"/>
    </source>
</evidence>
<feature type="compositionally biased region" description="Polar residues" evidence="1">
    <location>
        <begin position="455"/>
        <end position="469"/>
    </location>
</feature>
<dbReference type="Proteomes" id="UP000664534">
    <property type="component" value="Unassembled WGS sequence"/>
</dbReference>
<sequence length="469" mass="51273">MWPSTHANGQRLIPRESDARKLFPDFLRGFNGTSPLSIYEDTSISGPSSAGDILLKQLRDNKCVKVIVAKRYGPGFQAMIKAQRQNGTLPGKLTEIILCPEAAKKPYPFTANKSCISYENPTQTTSAQTTSTSDTDVQSTSAQIISIPDTSVQTTSLPNTSTQIVSHTIGGAHAEATQTNTTPAGPEAMIYRNTLKLDDRYTDGPFRAGCRAAETLRTLAMERLSSNGIQLEESLEERIQIFANSQNLLLAKRDENEMKTLKNLFTDFVRGFNTHHPLSIFEDTNVTGPSGAEDALLGQLKDSNCTQIIVRKPYGPGFHALLQAQRQRQSGSLPAKLTEVMVHPQALHPPQSPYPFIAMPSLSGEASPKRTNPTQHSSGQNVSTQNVPVQKVSRQTHILQEVSTQTKLPQKVPTQTHLSQKNLPLTHFPQSLHTDKVSANRAHADPCPVDEASPESLSADTHTQDVPTQ</sequence>
<dbReference type="AlphaFoldDB" id="A0A8H3PKI6"/>
<dbReference type="Pfam" id="PF25540">
    <property type="entry name" value="DUF7923"/>
    <property type="match status" value="1"/>
</dbReference>
<proteinExistence type="predicted"/>
<name>A0A8H3PKI6_9LECA</name>
<keyword evidence="4" id="KW-1185">Reference proteome</keyword>
<feature type="domain" description="DUF7923" evidence="2">
    <location>
        <begin position="206"/>
        <end position="310"/>
    </location>
</feature>
<reference evidence="3" key="1">
    <citation type="submission" date="2021-03" db="EMBL/GenBank/DDBJ databases">
        <authorList>
            <person name="Tagirdzhanova G."/>
        </authorList>
    </citation>
    <scope>NUCLEOTIDE SEQUENCE</scope>
</reference>
<feature type="compositionally biased region" description="Basic and acidic residues" evidence="1">
    <location>
        <begin position="433"/>
        <end position="444"/>
    </location>
</feature>